<dbReference type="AlphaFoldDB" id="A0AAV4H3J2"/>
<protein>
    <recommendedName>
        <fullName evidence="3">Secreted protein</fullName>
    </recommendedName>
</protein>
<name>A0AAV4H3J2_9GAST</name>
<proteinExistence type="predicted"/>
<dbReference type="EMBL" id="BMAT01008763">
    <property type="protein sequence ID" value="GFR92087.1"/>
    <property type="molecule type" value="Genomic_DNA"/>
</dbReference>
<accession>A0AAV4H3J2</accession>
<sequence>MSCVKAATGALLHSLSHTTTRISARAAAAITSTTGWLRAPPADRYGNQLTMKRDCYHPHHHHHHGNFAQLLFFRRLGGGGVRRVRESLETPPQLMCLLNI</sequence>
<gene>
    <name evidence="1" type="ORF">ElyMa_004344300</name>
</gene>
<organism evidence="1 2">
    <name type="scientific">Elysia marginata</name>
    <dbReference type="NCBI Taxonomy" id="1093978"/>
    <lineage>
        <taxon>Eukaryota</taxon>
        <taxon>Metazoa</taxon>
        <taxon>Spiralia</taxon>
        <taxon>Lophotrochozoa</taxon>
        <taxon>Mollusca</taxon>
        <taxon>Gastropoda</taxon>
        <taxon>Heterobranchia</taxon>
        <taxon>Euthyneura</taxon>
        <taxon>Panpulmonata</taxon>
        <taxon>Sacoglossa</taxon>
        <taxon>Placobranchoidea</taxon>
        <taxon>Plakobranchidae</taxon>
        <taxon>Elysia</taxon>
    </lineage>
</organism>
<evidence type="ECO:0000313" key="1">
    <source>
        <dbReference type="EMBL" id="GFR92087.1"/>
    </source>
</evidence>
<dbReference type="Proteomes" id="UP000762676">
    <property type="component" value="Unassembled WGS sequence"/>
</dbReference>
<evidence type="ECO:0008006" key="3">
    <source>
        <dbReference type="Google" id="ProtNLM"/>
    </source>
</evidence>
<comment type="caution">
    <text evidence="1">The sequence shown here is derived from an EMBL/GenBank/DDBJ whole genome shotgun (WGS) entry which is preliminary data.</text>
</comment>
<evidence type="ECO:0000313" key="2">
    <source>
        <dbReference type="Proteomes" id="UP000762676"/>
    </source>
</evidence>
<reference evidence="1 2" key="1">
    <citation type="journal article" date="2021" name="Elife">
        <title>Chloroplast acquisition without the gene transfer in kleptoplastic sea slugs, Plakobranchus ocellatus.</title>
        <authorList>
            <person name="Maeda T."/>
            <person name="Takahashi S."/>
            <person name="Yoshida T."/>
            <person name="Shimamura S."/>
            <person name="Takaki Y."/>
            <person name="Nagai Y."/>
            <person name="Toyoda A."/>
            <person name="Suzuki Y."/>
            <person name="Arimoto A."/>
            <person name="Ishii H."/>
            <person name="Satoh N."/>
            <person name="Nishiyama T."/>
            <person name="Hasebe M."/>
            <person name="Maruyama T."/>
            <person name="Minagawa J."/>
            <person name="Obokata J."/>
            <person name="Shigenobu S."/>
        </authorList>
    </citation>
    <scope>NUCLEOTIDE SEQUENCE [LARGE SCALE GENOMIC DNA]</scope>
</reference>
<keyword evidence="2" id="KW-1185">Reference proteome</keyword>